<evidence type="ECO:0000313" key="12">
    <source>
        <dbReference type="EMBL" id="EGG22111.1"/>
    </source>
</evidence>
<evidence type="ECO:0000256" key="2">
    <source>
        <dbReference type="ARBA" id="ARBA00009063"/>
    </source>
</evidence>
<dbReference type="GO" id="GO:0006890">
    <property type="term" value="P:retrograde vesicle-mediated transport, Golgi to endoplasmic reticulum"/>
    <property type="evidence" value="ECO:0007669"/>
    <property type="project" value="TreeGrafter"/>
</dbReference>
<feature type="domain" description="T-SNARE coiled-coil homology" evidence="11">
    <location>
        <begin position="301"/>
        <end position="355"/>
    </location>
</feature>
<comment type="similarity">
    <text evidence="2">Belongs to the syntaxin family.</text>
</comment>
<evidence type="ECO:0000256" key="8">
    <source>
        <dbReference type="ARBA" id="ARBA00023136"/>
    </source>
</evidence>
<evidence type="ECO:0000256" key="1">
    <source>
        <dbReference type="ARBA" id="ARBA00004211"/>
    </source>
</evidence>
<dbReference type="OrthoDB" id="342981at2759"/>
<accession>F4PR54</accession>
<dbReference type="GO" id="GO:0071782">
    <property type="term" value="C:endoplasmic reticulum tubular network"/>
    <property type="evidence" value="ECO:0007669"/>
    <property type="project" value="EnsemblProtists"/>
</dbReference>
<evidence type="ECO:0000256" key="3">
    <source>
        <dbReference type="ARBA" id="ARBA00022448"/>
    </source>
</evidence>
<protein>
    <recommendedName>
        <fullName evidence="11">t-SNARE coiled-coil homology domain-containing protein</fullName>
    </recommendedName>
</protein>
<evidence type="ECO:0000256" key="10">
    <source>
        <dbReference type="SAM" id="Phobius"/>
    </source>
</evidence>
<keyword evidence="8 10" id="KW-0472">Membrane</keyword>
<dbReference type="Gene3D" id="1.20.5.110">
    <property type="match status" value="1"/>
</dbReference>
<evidence type="ECO:0000256" key="4">
    <source>
        <dbReference type="ARBA" id="ARBA00022692"/>
    </source>
</evidence>
<evidence type="ECO:0000256" key="7">
    <source>
        <dbReference type="ARBA" id="ARBA00023054"/>
    </source>
</evidence>
<keyword evidence="4 10" id="KW-0812">Transmembrane</keyword>
<feature type="region of interest" description="Disordered" evidence="9">
    <location>
        <begin position="207"/>
        <end position="239"/>
    </location>
</feature>
<dbReference type="PROSITE" id="PS50192">
    <property type="entry name" value="T_SNARE"/>
    <property type="match status" value="1"/>
</dbReference>
<dbReference type="InterPro" id="IPR019529">
    <property type="entry name" value="Syntaxin-18_N"/>
</dbReference>
<evidence type="ECO:0000259" key="11">
    <source>
        <dbReference type="PROSITE" id="PS50192"/>
    </source>
</evidence>
<dbReference type="OMA" id="YMRIGQH"/>
<proteinExistence type="inferred from homology"/>
<organism evidence="12 13">
    <name type="scientific">Cavenderia fasciculata</name>
    <name type="common">Slime mold</name>
    <name type="synonym">Dictyostelium fasciculatum</name>
    <dbReference type="NCBI Taxonomy" id="261658"/>
    <lineage>
        <taxon>Eukaryota</taxon>
        <taxon>Amoebozoa</taxon>
        <taxon>Evosea</taxon>
        <taxon>Eumycetozoa</taxon>
        <taxon>Dictyostelia</taxon>
        <taxon>Acytosteliales</taxon>
        <taxon>Cavenderiaceae</taxon>
        <taxon>Cavenderia</taxon>
    </lineage>
</organism>
<evidence type="ECO:0000256" key="5">
    <source>
        <dbReference type="ARBA" id="ARBA00022927"/>
    </source>
</evidence>
<name>F4PR54_CACFS</name>
<sequence>MIDISNQFKEIVRTNSKSNARSSSTIKQQQSTTNILKFSKPLQERDVLFKASISILHNIDTLRDMLVENRDSYIDAAKHTTQRGTSGLAMTDSERDEIDRISIKQIEVCNNSINKMESLVADTFKFQQRQQQQQQQQQTTSTITNMVDMIRDDPNDLFSRDLGQFDCKTRFYFAVTDQLHCYLSQVTNQFKKQREFRVNIKLKENERFQNSLSSPKADNEQQETMENETNENASSSTIENVEIRNRSLKSSKNQTLSSLSSFDNTFDGDTQDNSFDFDDDEKLIYEQQNHLLLGELETLPDQILTINQRIEELSQLFDQITPHILAQREQIDSIYDTGVHSTNYIGRGNEQIYQATKKTFDFRVMLLFFLIISSLSLLFLNCGY</sequence>
<evidence type="ECO:0000256" key="6">
    <source>
        <dbReference type="ARBA" id="ARBA00022989"/>
    </source>
</evidence>
<keyword evidence="3" id="KW-0813">Transport</keyword>
<keyword evidence="7" id="KW-0175">Coiled coil</keyword>
<dbReference type="PANTHER" id="PTHR15959:SF0">
    <property type="entry name" value="SYNTAXIN-18"/>
    <property type="match status" value="1"/>
</dbReference>
<dbReference type="STRING" id="1054147.F4PR54"/>
<dbReference type="SUPFAM" id="SSF58038">
    <property type="entry name" value="SNARE fusion complex"/>
    <property type="match status" value="1"/>
</dbReference>
<dbReference type="RefSeq" id="XP_004359962.1">
    <property type="nucleotide sequence ID" value="XM_004359905.1"/>
</dbReference>
<dbReference type="Pfam" id="PF10496">
    <property type="entry name" value="Syntaxin-18_N"/>
    <property type="match status" value="1"/>
</dbReference>
<feature type="transmembrane region" description="Helical" evidence="10">
    <location>
        <begin position="362"/>
        <end position="380"/>
    </location>
</feature>
<dbReference type="AlphaFoldDB" id="F4PR54"/>
<dbReference type="GO" id="GO:0031201">
    <property type="term" value="C:SNARE complex"/>
    <property type="evidence" value="ECO:0007669"/>
    <property type="project" value="TreeGrafter"/>
</dbReference>
<gene>
    <name evidence="12" type="ORF">DFA_02001</name>
</gene>
<dbReference type="GO" id="GO:0015031">
    <property type="term" value="P:protein transport"/>
    <property type="evidence" value="ECO:0007669"/>
    <property type="project" value="UniProtKB-KW"/>
</dbReference>
<evidence type="ECO:0000256" key="9">
    <source>
        <dbReference type="SAM" id="MobiDB-lite"/>
    </source>
</evidence>
<reference evidence="13" key="1">
    <citation type="journal article" date="2011" name="Genome Res.">
        <title>Phylogeny-wide analysis of social amoeba genomes highlights ancient origins for complex intercellular communication.</title>
        <authorList>
            <person name="Heidel A.J."/>
            <person name="Lawal H.M."/>
            <person name="Felder M."/>
            <person name="Schilde C."/>
            <person name="Helps N.R."/>
            <person name="Tunggal B."/>
            <person name="Rivero F."/>
            <person name="John U."/>
            <person name="Schleicher M."/>
            <person name="Eichinger L."/>
            <person name="Platzer M."/>
            <person name="Noegel A.A."/>
            <person name="Schaap P."/>
            <person name="Gloeckner G."/>
        </authorList>
    </citation>
    <scope>NUCLEOTIDE SEQUENCE [LARGE SCALE GENOMIC DNA]</scope>
    <source>
        <strain evidence="13">SH3</strain>
    </source>
</reference>
<keyword evidence="6 10" id="KW-1133">Transmembrane helix</keyword>
<dbReference type="InterPro" id="IPR000727">
    <property type="entry name" value="T_SNARE_dom"/>
</dbReference>
<dbReference type="GeneID" id="14873700"/>
<feature type="compositionally biased region" description="Acidic residues" evidence="9">
    <location>
        <begin position="220"/>
        <end position="229"/>
    </location>
</feature>
<dbReference type="EMBL" id="GL883010">
    <property type="protein sequence ID" value="EGG22111.1"/>
    <property type="molecule type" value="Genomic_DNA"/>
</dbReference>
<dbReference type="KEGG" id="dfa:DFA_02001"/>
<comment type="subcellular location">
    <subcellularLocation>
        <location evidence="1">Membrane</location>
        <topology evidence="1">Single-pass type IV membrane protein</topology>
    </subcellularLocation>
</comment>
<dbReference type="Proteomes" id="UP000007797">
    <property type="component" value="Unassembled WGS sequence"/>
</dbReference>
<feature type="compositionally biased region" description="Low complexity" evidence="9">
    <location>
        <begin position="230"/>
        <end position="239"/>
    </location>
</feature>
<dbReference type="PANTHER" id="PTHR15959">
    <property type="entry name" value="SYNTAXIN-18"/>
    <property type="match status" value="1"/>
</dbReference>
<keyword evidence="13" id="KW-1185">Reference proteome</keyword>
<keyword evidence="5" id="KW-0653">Protein transport</keyword>
<evidence type="ECO:0000313" key="13">
    <source>
        <dbReference type="Proteomes" id="UP000007797"/>
    </source>
</evidence>